<dbReference type="PROSITE" id="PS51724">
    <property type="entry name" value="SPOR"/>
    <property type="match status" value="1"/>
</dbReference>
<dbReference type="Pfam" id="PF05036">
    <property type="entry name" value="SPOR"/>
    <property type="match status" value="1"/>
</dbReference>
<feature type="domain" description="SPOR" evidence="6">
    <location>
        <begin position="44"/>
        <end position="120"/>
    </location>
</feature>
<reference evidence="8 11" key="4">
    <citation type="submission" date="2019-12" db="EMBL/GenBank/DDBJ databases">
        <title>Multi-Generational Helicobacter saguini Isolates.</title>
        <authorList>
            <person name="Mannion A."/>
            <person name="Shen Z."/>
            <person name="Fox J.G."/>
        </authorList>
    </citation>
    <scope>NUCLEOTIDE SEQUENCE [LARGE SCALE GENOMIC DNA]</scope>
    <source>
        <strain evidence="8">16-048</strain>
        <strain evidence="11">16-048 (F4)</strain>
    </source>
</reference>
<evidence type="ECO:0000256" key="1">
    <source>
        <dbReference type="ARBA" id="ARBA00007074"/>
    </source>
</evidence>
<dbReference type="PANTHER" id="PTHR47053">
    <property type="entry name" value="MUREIN DD-ENDOPEPTIDASE MEPH-RELATED"/>
    <property type="match status" value="1"/>
</dbReference>
<evidence type="ECO:0000313" key="11">
    <source>
        <dbReference type="Proteomes" id="UP000477070"/>
    </source>
</evidence>
<dbReference type="EMBL" id="JRMP02000009">
    <property type="protein sequence ID" value="TLD94245.1"/>
    <property type="molecule type" value="Genomic_DNA"/>
</dbReference>
<dbReference type="Gene3D" id="3.30.70.1070">
    <property type="entry name" value="Sporulation related repeat"/>
    <property type="match status" value="1"/>
</dbReference>
<dbReference type="InterPro" id="IPR000064">
    <property type="entry name" value="NLP_P60_dom"/>
</dbReference>
<feature type="domain" description="NlpC/P60" evidence="7">
    <location>
        <begin position="167"/>
        <end position="289"/>
    </location>
</feature>
<dbReference type="InterPro" id="IPR051202">
    <property type="entry name" value="Peptidase_C40"/>
</dbReference>
<dbReference type="GO" id="GO:0006508">
    <property type="term" value="P:proteolysis"/>
    <property type="evidence" value="ECO:0007669"/>
    <property type="project" value="UniProtKB-KW"/>
</dbReference>
<accession>A0A347W715</accession>
<reference evidence="9" key="3">
    <citation type="submission" date="2018-04" db="EMBL/GenBank/DDBJ databases">
        <authorList>
            <person name="Sheh A."/>
            <person name="Shen Z."/>
            <person name="Mannion A.J."/>
            <person name="Fox J.G."/>
        </authorList>
    </citation>
    <scope>NUCLEOTIDE SEQUENCE</scope>
    <source>
        <strain evidence="9">MIT 97-6194</strain>
    </source>
</reference>
<sequence>MVKKENIKEFAKKDSKNPNDSKAKVIESKTQDSKNVTIESKDSGVKNLAYSIQVGSFKDIKNAGNLADYLNKKGLDAFFFKENDMYKVRFGNFLNEAQARESAAKLQAQRLIDDFFLITPQSYAINSLKKSLDSKDSKTTNNPNISKPKVTESKTTSAKKDADNITKNVRDSLVKHAHSYLGVPYKWGGESSSGFDCSGLVRAVYRLNGLDLPRRSIEQFNTGKFVPKKDIQVGDLVFFTNNGKGVNHVGIYIGNGKFIHAPGRGKFVKIDNLHSSYWVKNYKGSRRYL</sequence>
<name>A0A347W715_9HELI</name>
<dbReference type="AlphaFoldDB" id="A0A347W715"/>
<evidence type="ECO:0000256" key="3">
    <source>
        <dbReference type="ARBA" id="ARBA00022801"/>
    </source>
</evidence>
<dbReference type="EMBL" id="QBIU01000001">
    <property type="protein sequence ID" value="MWV69163.1"/>
    <property type="molecule type" value="Genomic_DNA"/>
</dbReference>
<reference evidence="9 10" key="1">
    <citation type="journal article" date="2014" name="Genome Announc.">
        <title>Draft genome sequences of eight enterohepatic helicobacter species isolated from both laboratory and wild rodents.</title>
        <authorList>
            <person name="Sheh A."/>
            <person name="Shen Z."/>
            <person name="Fox J.G."/>
        </authorList>
    </citation>
    <scope>NUCLEOTIDE SEQUENCE [LARGE SCALE GENOMIC DNA]</scope>
    <source>
        <strain evidence="9 10">MIT 97-6194</strain>
    </source>
</reference>
<gene>
    <name evidence="8" type="ORF">DCO61_03815</name>
    <name evidence="9" type="ORF">LS64_006810</name>
</gene>
<dbReference type="InterPro" id="IPR007730">
    <property type="entry name" value="SPOR-like_dom"/>
</dbReference>
<dbReference type="SUPFAM" id="SSF110997">
    <property type="entry name" value="Sporulation related repeat"/>
    <property type="match status" value="1"/>
</dbReference>
<evidence type="ECO:0000313" key="10">
    <source>
        <dbReference type="Proteomes" id="UP000029714"/>
    </source>
</evidence>
<evidence type="ECO:0000256" key="5">
    <source>
        <dbReference type="SAM" id="MobiDB-lite"/>
    </source>
</evidence>
<dbReference type="SUPFAM" id="SSF54001">
    <property type="entry name" value="Cysteine proteinases"/>
    <property type="match status" value="1"/>
</dbReference>
<dbReference type="Pfam" id="PF00877">
    <property type="entry name" value="NLPC_P60"/>
    <property type="match status" value="1"/>
</dbReference>
<keyword evidence="2" id="KW-0645">Protease</keyword>
<protein>
    <submittedName>
        <fullName evidence="9">Hydrolase</fullName>
    </submittedName>
</protein>
<dbReference type="Proteomes" id="UP000029714">
    <property type="component" value="Unassembled WGS sequence"/>
</dbReference>
<evidence type="ECO:0000259" key="7">
    <source>
        <dbReference type="PROSITE" id="PS51935"/>
    </source>
</evidence>
<dbReference type="InterPro" id="IPR038765">
    <property type="entry name" value="Papain-like_cys_pep_sf"/>
</dbReference>
<evidence type="ECO:0000256" key="2">
    <source>
        <dbReference type="ARBA" id="ARBA00022670"/>
    </source>
</evidence>
<dbReference type="Gene3D" id="3.90.1720.10">
    <property type="entry name" value="endopeptidase domain like (from Nostoc punctiforme)"/>
    <property type="match status" value="1"/>
</dbReference>
<evidence type="ECO:0000313" key="8">
    <source>
        <dbReference type="EMBL" id="MWV69163.1"/>
    </source>
</evidence>
<keyword evidence="4" id="KW-0788">Thiol protease</keyword>
<evidence type="ECO:0000259" key="6">
    <source>
        <dbReference type="PROSITE" id="PS51724"/>
    </source>
</evidence>
<dbReference type="InterPro" id="IPR036680">
    <property type="entry name" value="SPOR-like_sf"/>
</dbReference>
<keyword evidence="10" id="KW-1185">Reference proteome</keyword>
<proteinExistence type="inferred from homology"/>
<comment type="caution">
    <text evidence="9">The sequence shown here is derived from an EMBL/GenBank/DDBJ whole genome shotgun (WGS) entry which is preliminary data.</text>
</comment>
<organism evidence="9 10">
    <name type="scientific">Helicobacter saguini</name>
    <dbReference type="NCBI Taxonomy" id="1548018"/>
    <lineage>
        <taxon>Bacteria</taxon>
        <taxon>Pseudomonadati</taxon>
        <taxon>Campylobacterota</taxon>
        <taxon>Epsilonproteobacteria</taxon>
        <taxon>Campylobacterales</taxon>
        <taxon>Helicobacteraceae</taxon>
        <taxon>Helicobacter</taxon>
    </lineage>
</organism>
<comment type="similarity">
    <text evidence="1">Belongs to the peptidase C40 family.</text>
</comment>
<keyword evidence="3 9" id="KW-0378">Hydrolase</keyword>
<dbReference type="PANTHER" id="PTHR47053:SF1">
    <property type="entry name" value="MUREIN DD-ENDOPEPTIDASE MEPH-RELATED"/>
    <property type="match status" value="1"/>
</dbReference>
<dbReference type="Proteomes" id="UP000477070">
    <property type="component" value="Unassembled WGS sequence"/>
</dbReference>
<dbReference type="PROSITE" id="PS51935">
    <property type="entry name" value="NLPC_P60"/>
    <property type="match status" value="1"/>
</dbReference>
<feature type="region of interest" description="Disordered" evidence="5">
    <location>
        <begin position="130"/>
        <end position="162"/>
    </location>
</feature>
<evidence type="ECO:0000313" key="9">
    <source>
        <dbReference type="EMBL" id="TLD94245.1"/>
    </source>
</evidence>
<reference evidence="9 10" key="2">
    <citation type="journal article" date="2016" name="Infect. Immun.">
        <title>Helicobacter saguini, a Novel Helicobacter Isolated from Cotton-Top Tamarins with Ulcerative Colitis, Has Proinflammatory Properties and Induces Typhlocolitis and Dysplasia in Gnotobiotic IL-10-/- Mice.</title>
        <authorList>
            <person name="Shen Z."/>
            <person name="Mannion A."/>
            <person name="Whary M.T."/>
            <person name="Muthupalani S."/>
            <person name="Sheh A."/>
            <person name="Feng Y."/>
            <person name="Gong G."/>
            <person name="Vandamme P."/>
            <person name="Holcombe H.R."/>
            <person name="Paster B.J."/>
            <person name="Fox J.G."/>
        </authorList>
    </citation>
    <scope>NUCLEOTIDE SEQUENCE [LARGE SCALE GENOMIC DNA]</scope>
    <source>
        <strain evidence="9 10">MIT 97-6194</strain>
    </source>
</reference>
<feature type="region of interest" description="Disordered" evidence="5">
    <location>
        <begin position="1"/>
        <end position="28"/>
    </location>
</feature>
<dbReference type="GO" id="GO:0008234">
    <property type="term" value="F:cysteine-type peptidase activity"/>
    <property type="evidence" value="ECO:0007669"/>
    <property type="project" value="UniProtKB-KW"/>
</dbReference>
<evidence type="ECO:0000256" key="4">
    <source>
        <dbReference type="ARBA" id="ARBA00022807"/>
    </source>
</evidence>
<dbReference type="GO" id="GO:0042834">
    <property type="term" value="F:peptidoglycan binding"/>
    <property type="evidence" value="ECO:0007669"/>
    <property type="project" value="InterPro"/>
</dbReference>
<dbReference type="OrthoDB" id="9807055at2"/>
<dbReference type="STRING" id="1548018.LS64_14005"/>